<feature type="compositionally biased region" description="Basic residues" evidence="1">
    <location>
        <begin position="51"/>
        <end position="66"/>
    </location>
</feature>
<feature type="region of interest" description="Disordered" evidence="1">
    <location>
        <begin position="85"/>
        <end position="142"/>
    </location>
</feature>
<feature type="compositionally biased region" description="Polar residues" evidence="1">
    <location>
        <begin position="1"/>
        <end position="15"/>
    </location>
</feature>
<feature type="compositionally biased region" description="Basic and acidic residues" evidence="1">
    <location>
        <begin position="117"/>
        <end position="137"/>
    </location>
</feature>
<sequence length="211" mass="24547">MARISSPSHRLNHSTYWGLGRSRTSPMRATIYFARFYGQKQNMGKRERQSSVRKWKRQRRPPHLHPHCSTLISLEEAYRRRYTTVAGEEDRRRRRRQPEPRAASPEHCSTMRRRWRPERDAAAERRQRLERERERAHKCGQRSPIRSLGARFVAVSSTPPMLSVVNKAAGIEDVAALTSLVTPLEPEGRGGGGWPRQVRAKYGGEGRWNQR</sequence>
<keyword evidence="3" id="KW-1185">Reference proteome</keyword>
<dbReference type="Proteomes" id="UP000032180">
    <property type="component" value="Chromosome 1"/>
</dbReference>
<accession>A0A0D9UZV2</accession>
<evidence type="ECO:0000313" key="2">
    <source>
        <dbReference type="EnsemblPlants" id="LPERR01G10990.1"/>
    </source>
</evidence>
<protein>
    <submittedName>
        <fullName evidence="2">Uncharacterized protein</fullName>
    </submittedName>
</protein>
<organism evidence="2 3">
    <name type="scientific">Leersia perrieri</name>
    <dbReference type="NCBI Taxonomy" id="77586"/>
    <lineage>
        <taxon>Eukaryota</taxon>
        <taxon>Viridiplantae</taxon>
        <taxon>Streptophyta</taxon>
        <taxon>Embryophyta</taxon>
        <taxon>Tracheophyta</taxon>
        <taxon>Spermatophyta</taxon>
        <taxon>Magnoliopsida</taxon>
        <taxon>Liliopsida</taxon>
        <taxon>Poales</taxon>
        <taxon>Poaceae</taxon>
        <taxon>BOP clade</taxon>
        <taxon>Oryzoideae</taxon>
        <taxon>Oryzeae</taxon>
        <taxon>Oryzinae</taxon>
        <taxon>Leersia</taxon>
    </lineage>
</organism>
<name>A0A0D9UZV2_9ORYZ</name>
<dbReference type="HOGENOM" id="CLU_1306445_0_0_1"/>
<dbReference type="EnsemblPlants" id="LPERR01G10990.1">
    <property type="protein sequence ID" value="LPERR01G10990.1"/>
    <property type="gene ID" value="LPERR01G10990"/>
</dbReference>
<feature type="region of interest" description="Disordered" evidence="1">
    <location>
        <begin position="42"/>
        <end position="66"/>
    </location>
</feature>
<dbReference type="Gramene" id="LPERR01G10990.1">
    <property type="protein sequence ID" value="LPERR01G10990.1"/>
    <property type="gene ID" value="LPERR01G10990"/>
</dbReference>
<reference evidence="2" key="3">
    <citation type="submission" date="2015-04" db="UniProtKB">
        <authorList>
            <consortium name="EnsemblPlants"/>
        </authorList>
    </citation>
    <scope>IDENTIFICATION</scope>
</reference>
<evidence type="ECO:0000256" key="1">
    <source>
        <dbReference type="SAM" id="MobiDB-lite"/>
    </source>
</evidence>
<reference evidence="2 3" key="1">
    <citation type="submission" date="2012-08" db="EMBL/GenBank/DDBJ databases">
        <title>Oryza genome evolution.</title>
        <authorList>
            <person name="Wing R.A."/>
        </authorList>
    </citation>
    <scope>NUCLEOTIDE SEQUENCE</scope>
</reference>
<evidence type="ECO:0000313" key="3">
    <source>
        <dbReference type="Proteomes" id="UP000032180"/>
    </source>
</evidence>
<feature type="region of interest" description="Disordered" evidence="1">
    <location>
        <begin position="1"/>
        <end position="20"/>
    </location>
</feature>
<dbReference type="AlphaFoldDB" id="A0A0D9UZV2"/>
<feature type="region of interest" description="Disordered" evidence="1">
    <location>
        <begin position="183"/>
        <end position="211"/>
    </location>
</feature>
<reference evidence="3" key="2">
    <citation type="submission" date="2013-12" db="EMBL/GenBank/DDBJ databases">
        <authorList>
            <person name="Yu Y."/>
            <person name="Lee S."/>
            <person name="de Baynast K."/>
            <person name="Wissotski M."/>
            <person name="Liu L."/>
            <person name="Talag J."/>
            <person name="Goicoechea J."/>
            <person name="Angelova A."/>
            <person name="Jetty R."/>
            <person name="Kudrna D."/>
            <person name="Golser W."/>
            <person name="Rivera L."/>
            <person name="Zhang J."/>
            <person name="Wing R."/>
        </authorList>
    </citation>
    <scope>NUCLEOTIDE SEQUENCE</scope>
</reference>
<proteinExistence type="predicted"/>